<evidence type="ECO:0000256" key="6">
    <source>
        <dbReference type="ARBA" id="ARBA00022822"/>
    </source>
</evidence>
<dbReference type="InterPro" id="IPR013798">
    <property type="entry name" value="Indole-3-glycerol_P_synth_dom"/>
</dbReference>
<dbReference type="InterPro" id="IPR001468">
    <property type="entry name" value="Indole-3-GlycerolPSynthase_CS"/>
</dbReference>
<dbReference type="InterPro" id="IPR011060">
    <property type="entry name" value="RibuloseP-bd_barrel"/>
</dbReference>
<dbReference type="PROSITE" id="PS00614">
    <property type="entry name" value="IGPS"/>
    <property type="match status" value="1"/>
</dbReference>
<gene>
    <name evidence="9 11" type="primary">trpC</name>
    <name evidence="11" type="ORF">FQB35_04925</name>
</gene>
<keyword evidence="7 9" id="KW-0057">Aromatic amino acid biosynthesis</keyword>
<dbReference type="Proteomes" id="UP000324646">
    <property type="component" value="Chromosome"/>
</dbReference>
<evidence type="ECO:0000256" key="5">
    <source>
        <dbReference type="ARBA" id="ARBA00022793"/>
    </source>
</evidence>
<dbReference type="UniPathway" id="UPA00035">
    <property type="reaction ID" value="UER00043"/>
</dbReference>
<dbReference type="NCBIfam" id="NF001377">
    <property type="entry name" value="PRK00278.2-4"/>
    <property type="match status" value="1"/>
</dbReference>
<reference evidence="11 12" key="1">
    <citation type="submission" date="2019-07" db="EMBL/GenBank/DDBJ databases">
        <title>Complete genome of Crassaminicella thermophila SY095.</title>
        <authorList>
            <person name="Li X."/>
        </authorList>
    </citation>
    <scope>NUCLEOTIDE SEQUENCE [LARGE SCALE GENOMIC DNA]</scope>
    <source>
        <strain evidence="11 12">SY095</strain>
    </source>
</reference>
<dbReference type="Pfam" id="PF00218">
    <property type="entry name" value="IGPS"/>
    <property type="match status" value="1"/>
</dbReference>
<accession>A0A5C0SCF8</accession>
<feature type="domain" description="Indole-3-glycerol phosphate synthase" evidence="10">
    <location>
        <begin position="3"/>
        <end position="255"/>
    </location>
</feature>
<protein>
    <recommendedName>
        <fullName evidence="9">Indole-3-glycerol phosphate synthase</fullName>
        <shortName evidence="9">IGPS</shortName>
        <ecNumber evidence="9">4.1.1.48</ecNumber>
    </recommendedName>
</protein>
<dbReference type="SUPFAM" id="SSF51366">
    <property type="entry name" value="Ribulose-phoshate binding barrel"/>
    <property type="match status" value="1"/>
</dbReference>
<dbReference type="KEGG" id="crs:FQB35_04925"/>
<keyword evidence="4 9" id="KW-0028">Amino-acid biosynthesis</keyword>
<name>A0A5C0SCF8_CRATE</name>
<dbReference type="GO" id="GO:0004640">
    <property type="term" value="F:phosphoribosylanthranilate isomerase activity"/>
    <property type="evidence" value="ECO:0007669"/>
    <property type="project" value="TreeGrafter"/>
</dbReference>
<keyword evidence="8 9" id="KW-0456">Lyase</keyword>
<comment type="pathway">
    <text evidence="2 9">Amino-acid biosynthesis; L-tryptophan biosynthesis; L-tryptophan from chorismate: step 4/5.</text>
</comment>
<evidence type="ECO:0000256" key="3">
    <source>
        <dbReference type="ARBA" id="ARBA00008737"/>
    </source>
</evidence>
<comment type="catalytic activity">
    <reaction evidence="1 9">
        <text>1-(2-carboxyphenylamino)-1-deoxy-D-ribulose 5-phosphate + H(+) = (1S,2R)-1-C-(indol-3-yl)glycerol 3-phosphate + CO2 + H2O</text>
        <dbReference type="Rhea" id="RHEA:23476"/>
        <dbReference type="ChEBI" id="CHEBI:15377"/>
        <dbReference type="ChEBI" id="CHEBI:15378"/>
        <dbReference type="ChEBI" id="CHEBI:16526"/>
        <dbReference type="ChEBI" id="CHEBI:58613"/>
        <dbReference type="ChEBI" id="CHEBI:58866"/>
        <dbReference type="EC" id="4.1.1.48"/>
    </reaction>
</comment>
<keyword evidence="12" id="KW-1185">Reference proteome</keyword>
<dbReference type="OrthoDB" id="9804217at2"/>
<keyword evidence="6 9" id="KW-0822">Tryptophan biosynthesis</keyword>
<dbReference type="InterPro" id="IPR045186">
    <property type="entry name" value="Indole-3-glycerol_P_synth"/>
</dbReference>
<comment type="similarity">
    <text evidence="3 9">Belongs to the TrpC family.</text>
</comment>
<evidence type="ECO:0000259" key="10">
    <source>
        <dbReference type="Pfam" id="PF00218"/>
    </source>
</evidence>
<dbReference type="FunFam" id="3.20.20.70:FF:000024">
    <property type="entry name" value="Indole-3-glycerol phosphate synthase"/>
    <property type="match status" value="1"/>
</dbReference>
<dbReference type="EMBL" id="CP042243">
    <property type="protein sequence ID" value="QEK11760.1"/>
    <property type="molecule type" value="Genomic_DNA"/>
</dbReference>
<evidence type="ECO:0000256" key="8">
    <source>
        <dbReference type="ARBA" id="ARBA00023239"/>
    </source>
</evidence>
<dbReference type="PANTHER" id="PTHR22854">
    <property type="entry name" value="TRYPTOPHAN BIOSYNTHESIS PROTEIN"/>
    <property type="match status" value="1"/>
</dbReference>
<dbReference type="GO" id="GO:0004425">
    <property type="term" value="F:indole-3-glycerol-phosphate synthase activity"/>
    <property type="evidence" value="ECO:0007669"/>
    <property type="project" value="UniProtKB-UniRule"/>
</dbReference>
<dbReference type="Gene3D" id="3.20.20.70">
    <property type="entry name" value="Aldolase class I"/>
    <property type="match status" value="1"/>
</dbReference>
<keyword evidence="5 9" id="KW-0210">Decarboxylase</keyword>
<organism evidence="11 12">
    <name type="scientific">Crassaminicella thermophila</name>
    <dbReference type="NCBI Taxonomy" id="2599308"/>
    <lineage>
        <taxon>Bacteria</taxon>
        <taxon>Bacillati</taxon>
        <taxon>Bacillota</taxon>
        <taxon>Clostridia</taxon>
        <taxon>Eubacteriales</taxon>
        <taxon>Clostridiaceae</taxon>
        <taxon>Crassaminicella</taxon>
    </lineage>
</organism>
<dbReference type="CDD" id="cd00331">
    <property type="entry name" value="IGPS"/>
    <property type="match status" value="1"/>
</dbReference>
<dbReference type="HAMAP" id="MF_00134_B">
    <property type="entry name" value="IGPS_B"/>
    <property type="match status" value="1"/>
</dbReference>
<evidence type="ECO:0000256" key="1">
    <source>
        <dbReference type="ARBA" id="ARBA00001633"/>
    </source>
</evidence>
<evidence type="ECO:0000256" key="2">
    <source>
        <dbReference type="ARBA" id="ARBA00004696"/>
    </source>
</evidence>
<dbReference type="AlphaFoldDB" id="A0A5C0SCF8"/>
<dbReference type="PANTHER" id="PTHR22854:SF2">
    <property type="entry name" value="INDOLE-3-GLYCEROL-PHOSPHATE SYNTHASE"/>
    <property type="match status" value="1"/>
</dbReference>
<dbReference type="InterPro" id="IPR013785">
    <property type="entry name" value="Aldolase_TIM"/>
</dbReference>
<evidence type="ECO:0000256" key="7">
    <source>
        <dbReference type="ARBA" id="ARBA00023141"/>
    </source>
</evidence>
<evidence type="ECO:0000313" key="12">
    <source>
        <dbReference type="Proteomes" id="UP000324646"/>
    </source>
</evidence>
<sequence>MLLNNIVAYKRKKVEEEKKIVSFDILIDQIELCDNTKDFKESIKGNKDISIIAEIKKASPSKGVIKENFDPISIAKTYSKNKVEAISVLTEDKFFKGKKEYLSDIKKQISIPILRKDFIIDIYQIYQSKALGADAILLIAGILSKKELIDFQRIAKELGLMCLVEVHNKYELENVLDTEAEIIGINNRDLKTFKTKLETTEKLMKYIPKDKIIISESGINTREDMTFLESLGVDGVLIGESLMRAKSIDEKLRTLRGEVS</sequence>
<evidence type="ECO:0000313" key="11">
    <source>
        <dbReference type="EMBL" id="QEK11760.1"/>
    </source>
</evidence>
<dbReference type="EC" id="4.1.1.48" evidence="9"/>
<proteinExistence type="inferred from homology"/>
<dbReference type="HAMAP" id="MF_00134_A">
    <property type="entry name" value="IGPS_A"/>
    <property type="match status" value="1"/>
</dbReference>
<dbReference type="RefSeq" id="WP_148808915.1">
    <property type="nucleotide sequence ID" value="NZ_CP042243.1"/>
</dbReference>
<evidence type="ECO:0000256" key="4">
    <source>
        <dbReference type="ARBA" id="ARBA00022605"/>
    </source>
</evidence>
<evidence type="ECO:0000256" key="9">
    <source>
        <dbReference type="HAMAP-Rule" id="MF_00134"/>
    </source>
</evidence>
<dbReference type="GO" id="GO:0000162">
    <property type="term" value="P:L-tryptophan biosynthetic process"/>
    <property type="evidence" value="ECO:0007669"/>
    <property type="project" value="UniProtKB-UniRule"/>
</dbReference>